<feature type="domain" description="Phosphodiester glycosidase" evidence="1">
    <location>
        <begin position="6"/>
        <end position="104"/>
    </location>
</feature>
<sequence length="107" mass="12045">MVRDSGGVQNAQFGIRRDGTLVFGYLSQEEVLDRSNPFEQLVSGVVWLLRNAEVYINQSLEAECDETVDMELFRDFVDVRSARTAVGHDVNGNVVMFHVDGQTHKRG</sequence>
<evidence type="ECO:0000259" key="1">
    <source>
        <dbReference type="Pfam" id="PF09992"/>
    </source>
</evidence>
<dbReference type="InterPro" id="IPR018711">
    <property type="entry name" value="NAGPA"/>
</dbReference>
<accession>A0AAN8DDS3</accession>
<dbReference type="PANTHER" id="PTHR40446:SF2">
    <property type="entry name" value="N-ACETYLGLUCOSAMINE-1-PHOSPHODIESTER ALPHA-N-ACETYLGLUCOSAMINIDASE"/>
    <property type="match status" value="1"/>
</dbReference>
<protein>
    <recommendedName>
        <fullName evidence="1">Phosphodiester glycosidase domain-containing protein</fullName>
    </recommendedName>
</protein>
<dbReference type="PANTHER" id="PTHR40446">
    <property type="entry name" value="N-ACETYLGLUCOSAMINE-1-PHOSPHODIESTER ALPHA-N-ACETYLGLUCOSAMINIDASE"/>
    <property type="match status" value="1"/>
</dbReference>
<dbReference type="Proteomes" id="UP001331515">
    <property type="component" value="Unassembled WGS sequence"/>
</dbReference>
<reference evidence="2 3" key="1">
    <citation type="journal article" date="2023" name="Mol. Biol. Evol.">
        <title>Genomics of Secondarily Temperate Adaptation in the Only Non-Antarctic Icefish.</title>
        <authorList>
            <person name="Rivera-Colon A.G."/>
            <person name="Rayamajhi N."/>
            <person name="Minhas B.F."/>
            <person name="Madrigal G."/>
            <person name="Bilyk K.T."/>
            <person name="Yoon V."/>
            <person name="Hune M."/>
            <person name="Gregory S."/>
            <person name="Cheng C.H.C."/>
            <person name="Catchen J.M."/>
        </authorList>
    </citation>
    <scope>NUCLEOTIDE SEQUENCE [LARGE SCALE GENOMIC DNA]</scope>
    <source>
        <tissue evidence="2">White muscle</tissue>
    </source>
</reference>
<dbReference type="Pfam" id="PF09992">
    <property type="entry name" value="NAGPA"/>
    <property type="match status" value="1"/>
</dbReference>
<keyword evidence="3" id="KW-1185">Reference proteome</keyword>
<dbReference type="EMBL" id="JAURVH010001522">
    <property type="protein sequence ID" value="KAK5921611.1"/>
    <property type="molecule type" value="Genomic_DNA"/>
</dbReference>
<dbReference type="AlphaFoldDB" id="A0AAN8DDS3"/>
<evidence type="ECO:0000313" key="3">
    <source>
        <dbReference type="Proteomes" id="UP001331515"/>
    </source>
</evidence>
<proteinExistence type="predicted"/>
<comment type="caution">
    <text evidence="2">The sequence shown here is derived from an EMBL/GenBank/DDBJ whole genome shotgun (WGS) entry which is preliminary data.</text>
</comment>
<organism evidence="2 3">
    <name type="scientific">Champsocephalus gunnari</name>
    <name type="common">Mackerel icefish</name>
    <dbReference type="NCBI Taxonomy" id="52237"/>
    <lineage>
        <taxon>Eukaryota</taxon>
        <taxon>Metazoa</taxon>
        <taxon>Chordata</taxon>
        <taxon>Craniata</taxon>
        <taxon>Vertebrata</taxon>
        <taxon>Euteleostomi</taxon>
        <taxon>Actinopterygii</taxon>
        <taxon>Neopterygii</taxon>
        <taxon>Teleostei</taxon>
        <taxon>Neoteleostei</taxon>
        <taxon>Acanthomorphata</taxon>
        <taxon>Eupercaria</taxon>
        <taxon>Perciformes</taxon>
        <taxon>Notothenioidei</taxon>
        <taxon>Channichthyidae</taxon>
        <taxon>Champsocephalus</taxon>
    </lineage>
</organism>
<evidence type="ECO:0000313" key="2">
    <source>
        <dbReference type="EMBL" id="KAK5921611.1"/>
    </source>
</evidence>
<gene>
    <name evidence="2" type="ORF">CgunFtcFv8_018964</name>
</gene>
<dbReference type="GO" id="GO:0033299">
    <property type="term" value="P:secretion of lysosomal enzymes"/>
    <property type="evidence" value="ECO:0007669"/>
    <property type="project" value="TreeGrafter"/>
</dbReference>
<name>A0AAN8DDS3_CHAGU</name>